<feature type="transmembrane region" description="Helical" evidence="2">
    <location>
        <begin position="15"/>
        <end position="34"/>
    </location>
</feature>
<accession>A0A9E8LVC4</accession>
<dbReference type="InterPro" id="IPR058620">
    <property type="entry name" value="YtrI_C"/>
</dbReference>
<protein>
    <submittedName>
        <fullName evidence="4">Sporulation protein</fullName>
    </submittedName>
</protein>
<dbReference type="NCBIfam" id="NF041479">
    <property type="entry name" value="spor_membprot_YtrI"/>
    <property type="match status" value="1"/>
</dbReference>
<keyword evidence="2" id="KW-1133">Transmembrane helix</keyword>
<dbReference type="AlphaFoldDB" id="A0A9E8LVC4"/>
<dbReference type="Pfam" id="PF26347">
    <property type="entry name" value="YtrI_sporulation"/>
    <property type="match status" value="1"/>
</dbReference>
<dbReference type="KEGG" id="faf:OE104_02115"/>
<name>A0A9E8LVC4_9BACI</name>
<keyword evidence="5" id="KW-1185">Reference proteome</keyword>
<evidence type="ECO:0000313" key="5">
    <source>
        <dbReference type="Proteomes" id="UP001164718"/>
    </source>
</evidence>
<sequence length="167" mass="20038">MRVPTIHRYKNGQRFFFGTVIGALVSWLIFLYMFGHMQEEQAKTIRKQREQIMELEKEKNIWQEDFKKLNEKNKQLLTVQEVIVKIENAEKYRIDPLSVFEVEESVKEDISMVLAKDLHLVYESRDLLKRVIINKPVKINDKRYRLTIKEIVIYTTLTVHLELILDD</sequence>
<dbReference type="EMBL" id="CP106878">
    <property type="protein sequence ID" value="WAA10162.1"/>
    <property type="molecule type" value="Genomic_DNA"/>
</dbReference>
<evidence type="ECO:0000259" key="3">
    <source>
        <dbReference type="Pfam" id="PF26347"/>
    </source>
</evidence>
<evidence type="ECO:0000256" key="1">
    <source>
        <dbReference type="SAM" id="Coils"/>
    </source>
</evidence>
<dbReference type="InterPro" id="IPR048198">
    <property type="entry name" value="YtrI"/>
</dbReference>
<reference evidence="4" key="1">
    <citation type="submission" date="2022-09" db="EMBL/GenBank/DDBJ databases">
        <title>Complete Genomes of Fervidibacillus albus and Fervidibacillus halotolerans isolated from tidal flat sediments.</title>
        <authorList>
            <person name="Kwon K.K."/>
            <person name="Yang S.-H."/>
            <person name="Park M.J."/>
            <person name="Oh H.-M."/>
        </authorList>
    </citation>
    <scope>NUCLEOTIDE SEQUENCE</scope>
    <source>
        <strain evidence="4">MEBiC13591</strain>
    </source>
</reference>
<dbReference type="RefSeq" id="WP_275417947.1">
    <property type="nucleotide sequence ID" value="NZ_CP106878.1"/>
</dbReference>
<keyword evidence="2" id="KW-0472">Membrane</keyword>
<dbReference type="Proteomes" id="UP001164718">
    <property type="component" value="Chromosome"/>
</dbReference>
<organism evidence="4 5">
    <name type="scientific">Fervidibacillus albus</name>
    <dbReference type="NCBI Taxonomy" id="2980026"/>
    <lineage>
        <taxon>Bacteria</taxon>
        <taxon>Bacillati</taxon>
        <taxon>Bacillota</taxon>
        <taxon>Bacilli</taxon>
        <taxon>Bacillales</taxon>
        <taxon>Bacillaceae</taxon>
        <taxon>Fervidibacillus</taxon>
    </lineage>
</organism>
<evidence type="ECO:0000313" key="4">
    <source>
        <dbReference type="EMBL" id="WAA10162.1"/>
    </source>
</evidence>
<proteinExistence type="predicted"/>
<keyword evidence="1" id="KW-0175">Coiled coil</keyword>
<feature type="domain" description="Sporulation membrane protein YtrI C-terminal" evidence="3">
    <location>
        <begin position="80"/>
        <end position="163"/>
    </location>
</feature>
<feature type="coiled-coil region" evidence="1">
    <location>
        <begin position="38"/>
        <end position="72"/>
    </location>
</feature>
<gene>
    <name evidence="4" type="ORF">OE104_02115</name>
</gene>
<evidence type="ECO:0000256" key="2">
    <source>
        <dbReference type="SAM" id="Phobius"/>
    </source>
</evidence>
<keyword evidence="2" id="KW-0812">Transmembrane</keyword>